<dbReference type="Proteomes" id="UP000430345">
    <property type="component" value="Unassembled WGS sequence"/>
</dbReference>
<evidence type="ECO:0000256" key="1">
    <source>
        <dbReference type="SAM" id="Coils"/>
    </source>
</evidence>
<accession>A0A6I1MQV4</accession>
<dbReference type="RefSeq" id="WP_152892250.1">
    <property type="nucleotide sequence ID" value="NZ_WHJC01000485.1"/>
</dbReference>
<dbReference type="Pfam" id="PF12784">
    <property type="entry name" value="PDDEXK_2"/>
    <property type="match status" value="1"/>
</dbReference>
<name>A0A6I1MQV4_9CLOT</name>
<organism evidence="2 3">
    <name type="scientific">Clostridium tarantellae</name>
    <dbReference type="NCBI Taxonomy" id="39493"/>
    <lineage>
        <taxon>Bacteria</taxon>
        <taxon>Bacillati</taxon>
        <taxon>Bacillota</taxon>
        <taxon>Clostridia</taxon>
        <taxon>Eubacteriales</taxon>
        <taxon>Clostridiaceae</taxon>
        <taxon>Clostridium</taxon>
    </lineage>
</organism>
<evidence type="ECO:0000313" key="3">
    <source>
        <dbReference type="Proteomes" id="UP000430345"/>
    </source>
</evidence>
<gene>
    <name evidence="2" type="ORF">GBZ86_15815</name>
</gene>
<keyword evidence="3" id="KW-1185">Reference proteome</keyword>
<protein>
    <submittedName>
        <fullName evidence="2">Rpn family recombination-promoting nuclease/putative transposase</fullName>
    </submittedName>
</protein>
<reference evidence="2 3" key="1">
    <citation type="submission" date="2019-10" db="EMBL/GenBank/DDBJ databases">
        <title>The Genome Sequence of Clostridium tarantellae Isolated from Fish Brain.</title>
        <authorList>
            <person name="Bano L."/>
            <person name="Kiel M."/>
            <person name="Sales G."/>
            <person name="Doxey A.C."/>
            <person name="Mansfield M.J."/>
            <person name="Schiavone M."/>
            <person name="Rossetto O."/>
            <person name="Pirazzini M."/>
            <person name="Dobrindt U."/>
            <person name="Montecucco C."/>
        </authorList>
    </citation>
    <scope>NUCLEOTIDE SEQUENCE [LARGE SCALE GENOMIC DNA]</scope>
    <source>
        <strain evidence="2 3">DSM 3997</strain>
    </source>
</reference>
<dbReference type="OrthoDB" id="1908621at2"/>
<dbReference type="PANTHER" id="PTHR41317">
    <property type="entry name" value="PD-(D_E)XK NUCLEASE FAMILY TRANSPOSASE"/>
    <property type="match status" value="1"/>
</dbReference>
<feature type="coiled-coil region" evidence="1">
    <location>
        <begin position="161"/>
        <end position="188"/>
    </location>
</feature>
<sequence>MSISHAVMKPKEPITKVKILNSDIEKEHIEDKYSRLDIRATTNIGEQINIEIQVKNEYNMISRTLYYWSKMFEDQLDEGENYNKLAKTVCINILDFKYLKNDRFHNAYRLKEITTNEELTNLQEIHFIELPKMKEINKFSDTTDMLEVWIEFIKNPSSKKVESLEMKMKEIKEAKEELVRLSSDENERIAYNKRKMAILDRVSDLENAEEKGIEKGLVIGKKEGIEEVAKNLLDVLDDETISLKTGLTINEVKNLRK</sequence>
<evidence type="ECO:0000313" key="2">
    <source>
        <dbReference type="EMBL" id="MPQ45183.1"/>
    </source>
</evidence>
<dbReference type="EMBL" id="WHJC01000485">
    <property type="protein sequence ID" value="MPQ45183.1"/>
    <property type="molecule type" value="Genomic_DNA"/>
</dbReference>
<dbReference type="InterPro" id="IPR010106">
    <property type="entry name" value="RpnA"/>
</dbReference>
<keyword evidence="1" id="KW-0175">Coiled coil</keyword>
<dbReference type="PANTHER" id="PTHR41317:SF1">
    <property type="entry name" value="PD-(D_E)XK NUCLEASE FAMILY TRANSPOSASE"/>
    <property type="match status" value="1"/>
</dbReference>
<dbReference type="NCBIfam" id="TIGR01784">
    <property type="entry name" value="T_den_put_tspse"/>
    <property type="match status" value="1"/>
</dbReference>
<proteinExistence type="predicted"/>
<dbReference type="AlphaFoldDB" id="A0A6I1MQV4"/>
<comment type="caution">
    <text evidence="2">The sequence shown here is derived from an EMBL/GenBank/DDBJ whole genome shotgun (WGS) entry which is preliminary data.</text>
</comment>